<comment type="similarity">
    <text evidence="2 13">Belongs to the isocitrate and isopropylmalate dehydrogenases family.</text>
</comment>
<dbReference type="GO" id="GO:0005829">
    <property type="term" value="C:cytosol"/>
    <property type="evidence" value="ECO:0007669"/>
    <property type="project" value="TreeGrafter"/>
</dbReference>
<organism evidence="16 17">
    <name type="scientific">Phanerochaete carnosa (strain HHB-10118-sp)</name>
    <name type="common">White-rot fungus</name>
    <name type="synonym">Peniophora carnosa</name>
    <dbReference type="NCBI Taxonomy" id="650164"/>
    <lineage>
        <taxon>Eukaryota</taxon>
        <taxon>Fungi</taxon>
        <taxon>Dikarya</taxon>
        <taxon>Basidiomycota</taxon>
        <taxon>Agaricomycotina</taxon>
        <taxon>Agaricomycetes</taxon>
        <taxon>Polyporales</taxon>
        <taxon>Phanerochaetaceae</taxon>
        <taxon>Phanerochaete</taxon>
    </lineage>
</organism>
<keyword evidence="9 13" id="KW-0560">Oxidoreductase</keyword>
<comment type="catalytic activity">
    <reaction evidence="14">
        <text>(2R,3S)-3-isopropylmalate + NAD(+) = 4-methyl-2-oxopentanoate + CO2 + NADH</text>
        <dbReference type="Rhea" id="RHEA:32271"/>
        <dbReference type="ChEBI" id="CHEBI:16526"/>
        <dbReference type="ChEBI" id="CHEBI:17865"/>
        <dbReference type="ChEBI" id="CHEBI:35121"/>
        <dbReference type="ChEBI" id="CHEBI:57540"/>
        <dbReference type="ChEBI" id="CHEBI:57945"/>
        <dbReference type="EC" id="1.1.1.85"/>
    </reaction>
</comment>
<name>K5V935_PHACS</name>
<accession>K5V935</accession>
<comment type="pathway">
    <text evidence="14">Amino-acid biosynthesis; L-leucine biosynthesis; L-leucine from 3-methyl-2-oxobutanoate: step 3/4.</text>
</comment>
<keyword evidence="6" id="KW-0028">Amino-acid biosynthesis</keyword>
<evidence type="ECO:0000256" key="3">
    <source>
        <dbReference type="ARBA" id="ARBA00011738"/>
    </source>
</evidence>
<gene>
    <name evidence="16" type="ORF">PHACADRAFT_249720</name>
</gene>
<dbReference type="NCBIfam" id="TIGR00169">
    <property type="entry name" value="leuB"/>
    <property type="match status" value="1"/>
</dbReference>
<dbReference type="HOGENOM" id="CLU_031953_0_3_1"/>
<keyword evidence="5 14" id="KW-0432">Leucine biosynthesis</keyword>
<proteinExistence type="inferred from homology"/>
<dbReference type="InParanoid" id="K5V935"/>
<dbReference type="Pfam" id="PF00180">
    <property type="entry name" value="Iso_dh"/>
    <property type="match status" value="1"/>
</dbReference>
<dbReference type="GO" id="GO:0051287">
    <property type="term" value="F:NAD binding"/>
    <property type="evidence" value="ECO:0007669"/>
    <property type="project" value="InterPro"/>
</dbReference>
<evidence type="ECO:0000256" key="7">
    <source>
        <dbReference type="ARBA" id="ARBA00022723"/>
    </source>
</evidence>
<evidence type="ECO:0000259" key="15">
    <source>
        <dbReference type="SMART" id="SM01329"/>
    </source>
</evidence>
<comment type="cofactor">
    <cofactor evidence="1">
        <name>Mn(2+)</name>
        <dbReference type="ChEBI" id="CHEBI:29035"/>
    </cofactor>
</comment>
<dbReference type="Gene3D" id="3.40.718.10">
    <property type="entry name" value="Isopropylmalate Dehydrogenase"/>
    <property type="match status" value="1"/>
</dbReference>
<dbReference type="GO" id="GO:0000287">
    <property type="term" value="F:magnesium ion binding"/>
    <property type="evidence" value="ECO:0007669"/>
    <property type="project" value="InterPro"/>
</dbReference>
<evidence type="ECO:0000256" key="9">
    <source>
        <dbReference type="ARBA" id="ARBA00023002"/>
    </source>
</evidence>
<keyword evidence="10 14" id="KW-0520">NAD</keyword>
<keyword evidence="11" id="KW-0464">Manganese</keyword>
<comment type="subunit">
    <text evidence="3 14">Homodimer.</text>
</comment>
<dbReference type="InterPro" id="IPR019818">
    <property type="entry name" value="IsoCit/isopropylmalate_DH_CS"/>
</dbReference>
<feature type="domain" description="Isopropylmalate dehydrogenase-like" evidence="15">
    <location>
        <begin position="7"/>
        <end position="375"/>
    </location>
</feature>
<comment type="cofactor">
    <cofactor evidence="14">
        <name>Mg(2+)</name>
        <dbReference type="ChEBI" id="CHEBI:18420"/>
    </cofactor>
    <cofactor evidence="14">
        <name>Mn(2+)</name>
        <dbReference type="ChEBI" id="CHEBI:29035"/>
    </cofactor>
    <text evidence="14">Binds 1 Mg(2+) or Mn(2+) ion per subunit.</text>
</comment>
<dbReference type="SUPFAM" id="SSF53659">
    <property type="entry name" value="Isocitrate/Isopropylmalate dehydrogenase-like"/>
    <property type="match status" value="1"/>
</dbReference>
<evidence type="ECO:0000256" key="10">
    <source>
        <dbReference type="ARBA" id="ARBA00023027"/>
    </source>
</evidence>
<keyword evidence="8" id="KW-0460">Magnesium</keyword>
<protein>
    <recommendedName>
        <fullName evidence="4 14">3-isopropylmalate dehydrogenase</fullName>
        <ecNumber evidence="4 14">1.1.1.85</ecNumber>
    </recommendedName>
</protein>
<evidence type="ECO:0000256" key="13">
    <source>
        <dbReference type="RuleBase" id="RU004443"/>
    </source>
</evidence>
<comment type="function">
    <text evidence="14">Catalyzes the oxidation of 3-carboxy-2-hydroxy-4-methylpentanoate (3-isopropylmalate) to 3-carboxy-4-methyl-2-oxopentanoate. The product decarboxylates to 4-methyl-2 oxopentanoate.</text>
</comment>
<dbReference type="RefSeq" id="XP_007391875.1">
    <property type="nucleotide sequence ID" value="XM_007391813.1"/>
</dbReference>
<evidence type="ECO:0000256" key="4">
    <source>
        <dbReference type="ARBA" id="ARBA00013101"/>
    </source>
</evidence>
<keyword evidence="12 14" id="KW-0100">Branched-chain amino acid biosynthesis</keyword>
<dbReference type="AlphaFoldDB" id="K5V935"/>
<sequence>MSKQSFNVVVLPGDGIGPEVIAEAIRVLEVVSAASIDVELKLDVHDFGGAAIEKYGMPLTDATFEACKAADAIILGAIGGPKWGVNAKVRPEPGLLTLRKTLGLYANIRPANFASDSLLAYSPLKPSVAQGVDIIVLRELIGGAYFGERKELGASPQEDAAWDTMIYSVPEVQRITRVAAQVALASDPPLAIHSIDKANVLASSRLWRKVVTETLQNEFPQLKLDHQLVDSASMLIVSNPKKLNGVILTENLFGDILSDESSVIPGSLGLLPSASLASAPSVADYTSPSFKPTPGLYEPIHGSAPDIAGQGIANPIGTILSAAMLLRYSLGMEKAAKAIEAAVRKVLDDKEIGGEGLRTADLGGSSKTRDIGDKIVEILKSTL</sequence>
<dbReference type="KEGG" id="pco:PHACADRAFT_249720"/>
<keyword evidence="17" id="KW-1185">Reference proteome</keyword>
<dbReference type="PANTHER" id="PTHR42979">
    <property type="entry name" value="3-ISOPROPYLMALATE DEHYDROGENASE"/>
    <property type="match status" value="1"/>
</dbReference>
<evidence type="ECO:0000256" key="11">
    <source>
        <dbReference type="ARBA" id="ARBA00023211"/>
    </source>
</evidence>
<dbReference type="GeneID" id="18914730"/>
<keyword evidence="7 14" id="KW-0479">Metal-binding</keyword>
<reference evidence="16 17" key="1">
    <citation type="journal article" date="2012" name="BMC Genomics">
        <title>Comparative genomics of the white-rot fungi, Phanerochaete carnosa and P. chrysosporium, to elucidate the genetic basis of the distinct wood types they colonize.</title>
        <authorList>
            <person name="Suzuki H."/>
            <person name="MacDonald J."/>
            <person name="Syed K."/>
            <person name="Salamov A."/>
            <person name="Hori C."/>
            <person name="Aerts A."/>
            <person name="Henrissat B."/>
            <person name="Wiebenga A."/>
            <person name="vanKuyk P.A."/>
            <person name="Barry K."/>
            <person name="Lindquist E."/>
            <person name="LaButti K."/>
            <person name="Lapidus A."/>
            <person name="Lucas S."/>
            <person name="Coutinho P."/>
            <person name="Gong Y."/>
            <person name="Samejima M."/>
            <person name="Mahadevan R."/>
            <person name="Abou-Zaid M."/>
            <person name="de Vries R.P."/>
            <person name="Igarashi K."/>
            <person name="Yadav J.S."/>
            <person name="Grigoriev I.V."/>
            <person name="Master E.R."/>
        </authorList>
    </citation>
    <scope>NUCLEOTIDE SEQUENCE [LARGE SCALE GENOMIC DNA]</scope>
    <source>
        <strain evidence="16 17">HHB-10118-sp</strain>
    </source>
</reference>
<dbReference type="GO" id="GO:0009098">
    <property type="term" value="P:L-leucine biosynthetic process"/>
    <property type="evidence" value="ECO:0007669"/>
    <property type="project" value="UniProtKB-UniPathway"/>
</dbReference>
<evidence type="ECO:0000256" key="2">
    <source>
        <dbReference type="ARBA" id="ARBA00007769"/>
    </source>
</evidence>
<dbReference type="PROSITE" id="PS00470">
    <property type="entry name" value="IDH_IMDH"/>
    <property type="match status" value="1"/>
</dbReference>
<evidence type="ECO:0000313" key="16">
    <source>
        <dbReference type="EMBL" id="EKM59311.1"/>
    </source>
</evidence>
<dbReference type="FunCoup" id="K5V935">
    <property type="interactions" value="231"/>
</dbReference>
<dbReference type="STRING" id="650164.K5V935"/>
<evidence type="ECO:0000256" key="1">
    <source>
        <dbReference type="ARBA" id="ARBA00001936"/>
    </source>
</evidence>
<evidence type="ECO:0000256" key="14">
    <source>
        <dbReference type="RuleBase" id="RU004445"/>
    </source>
</evidence>
<dbReference type="SMART" id="SM01329">
    <property type="entry name" value="Iso_dh"/>
    <property type="match status" value="1"/>
</dbReference>
<dbReference type="EC" id="1.1.1.85" evidence="4 14"/>
<evidence type="ECO:0000256" key="6">
    <source>
        <dbReference type="ARBA" id="ARBA00022605"/>
    </source>
</evidence>
<dbReference type="UniPathway" id="UPA00048">
    <property type="reaction ID" value="UER00072"/>
</dbReference>
<dbReference type="GO" id="GO:0003862">
    <property type="term" value="F:3-isopropylmalate dehydrogenase activity"/>
    <property type="evidence" value="ECO:0007669"/>
    <property type="project" value="UniProtKB-EC"/>
</dbReference>
<dbReference type="FunFam" id="3.40.718.10:FF:000006">
    <property type="entry name" value="3-isopropylmalate dehydrogenase"/>
    <property type="match status" value="1"/>
</dbReference>
<dbReference type="OrthoDB" id="419183at2759"/>
<evidence type="ECO:0000256" key="12">
    <source>
        <dbReference type="ARBA" id="ARBA00023304"/>
    </source>
</evidence>
<dbReference type="InterPro" id="IPR024084">
    <property type="entry name" value="IsoPropMal-DH-like_dom"/>
</dbReference>
<dbReference type="PANTHER" id="PTHR42979:SF1">
    <property type="entry name" value="3-ISOPROPYLMALATE DEHYDROGENASE"/>
    <property type="match status" value="1"/>
</dbReference>
<evidence type="ECO:0000256" key="5">
    <source>
        <dbReference type="ARBA" id="ARBA00022430"/>
    </source>
</evidence>
<evidence type="ECO:0000313" key="17">
    <source>
        <dbReference type="Proteomes" id="UP000008370"/>
    </source>
</evidence>
<evidence type="ECO:0000256" key="8">
    <source>
        <dbReference type="ARBA" id="ARBA00022842"/>
    </source>
</evidence>
<dbReference type="EMBL" id="JH930469">
    <property type="protein sequence ID" value="EKM59311.1"/>
    <property type="molecule type" value="Genomic_DNA"/>
</dbReference>
<dbReference type="InterPro" id="IPR004429">
    <property type="entry name" value="Isopropylmalate_DH"/>
</dbReference>
<dbReference type="Proteomes" id="UP000008370">
    <property type="component" value="Unassembled WGS sequence"/>
</dbReference>